<reference evidence="1 2" key="1">
    <citation type="journal article" date="2019" name="Emerg. Microbes Infect.">
        <title>Comprehensive subspecies identification of 175 nontuberculous mycobacteria species based on 7547 genomic profiles.</title>
        <authorList>
            <person name="Matsumoto Y."/>
            <person name="Kinjo T."/>
            <person name="Motooka D."/>
            <person name="Nabeya D."/>
            <person name="Jung N."/>
            <person name="Uechi K."/>
            <person name="Horii T."/>
            <person name="Iida T."/>
            <person name="Fujita J."/>
            <person name="Nakamura S."/>
        </authorList>
    </citation>
    <scope>NUCLEOTIDE SEQUENCE [LARGE SCALE GENOMIC DNA]</scope>
    <source>
        <strain evidence="1 2">JCM 12143</strain>
    </source>
</reference>
<proteinExistence type="predicted"/>
<evidence type="ECO:0000313" key="1">
    <source>
        <dbReference type="EMBL" id="BBX21450.1"/>
    </source>
</evidence>
<gene>
    <name evidence="1" type="ORF">MTER_08610</name>
</gene>
<dbReference type="Proteomes" id="UP000467636">
    <property type="component" value="Chromosome"/>
</dbReference>
<sequence>MGLTLAERRAVTETTAVRYILASKGEKSRILDELCANTGWHRNHARKALKSALQPKIVTHVVSGR</sequence>
<name>A0AAD1HVG5_9MYCO</name>
<dbReference type="AlphaFoldDB" id="A0AAD1HVG5"/>
<protein>
    <submittedName>
        <fullName evidence="1">Uncharacterized protein</fullName>
    </submittedName>
</protein>
<dbReference type="EMBL" id="AP022564">
    <property type="protein sequence ID" value="BBX21450.1"/>
    <property type="molecule type" value="Genomic_DNA"/>
</dbReference>
<keyword evidence="2" id="KW-1185">Reference proteome</keyword>
<evidence type="ECO:0000313" key="2">
    <source>
        <dbReference type="Proteomes" id="UP000467636"/>
    </source>
</evidence>
<accession>A0AAD1HVG5</accession>
<organism evidence="1 2">
    <name type="scientific">Mycolicibacter terrae</name>
    <dbReference type="NCBI Taxonomy" id="1788"/>
    <lineage>
        <taxon>Bacteria</taxon>
        <taxon>Bacillati</taxon>
        <taxon>Actinomycetota</taxon>
        <taxon>Actinomycetes</taxon>
        <taxon>Mycobacteriales</taxon>
        <taxon>Mycobacteriaceae</taxon>
        <taxon>Mycolicibacter</taxon>
    </lineage>
</organism>